<protein>
    <submittedName>
        <fullName evidence="5">Uncharacterized protein</fullName>
    </submittedName>
</protein>
<dbReference type="Pfam" id="PF00534">
    <property type="entry name" value="Glycos_transf_1"/>
    <property type="match status" value="1"/>
</dbReference>
<dbReference type="CDD" id="cd03801">
    <property type="entry name" value="GT4_PimA-like"/>
    <property type="match status" value="1"/>
</dbReference>
<evidence type="ECO:0000259" key="4">
    <source>
        <dbReference type="Pfam" id="PF13439"/>
    </source>
</evidence>
<evidence type="ECO:0000313" key="5">
    <source>
        <dbReference type="EMBL" id="CAA9508745.1"/>
    </source>
</evidence>
<dbReference type="Pfam" id="PF13439">
    <property type="entry name" value="Glyco_transf_4"/>
    <property type="match status" value="1"/>
</dbReference>
<sequence>MNGLSVCLCTESRNPSGLGRHMLDLAVTLQGHGHAPILISPSTDAALELRDLARVAGIPNPSLPGERGDVDHLQLAAFLTHAQVDVFHCHAGIAWEGHDCVQTARDAGVPAVVRTEHLPWQSRDQDDRVRYLALSSRVDRFIHVSEQVADTFAAAALRPETASVVRNGIIAARSRTATEVATRFFDDPRARTVLTVARLTPRKGHIHLIKALPVILEADVPVHLLLAGDGPQRQELEQLSRDLGVGRNVHFLGHRRDIPALLEDADVFVLPSLYEGLPLVVLEAMASKTPVVATDIVGTGEAVIDGVTGRLVAPSDPLALADAILDVLADSSRAARWASAGYRRYWREFTADRMTRETVAVYRAAIEPAVPAVVGGDVLTDVLTTGSEPAEAGSRG</sequence>
<dbReference type="AlphaFoldDB" id="A0A6J4SXY6"/>
<dbReference type="Gene3D" id="3.40.50.2000">
    <property type="entry name" value="Glycogen Phosphorylase B"/>
    <property type="match status" value="2"/>
</dbReference>
<evidence type="ECO:0000256" key="2">
    <source>
        <dbReference type="ARBA" id="ARBA00022679"/>
    </source>
</evidence>
<reference evidence="5" key="1">
    <citation type="submission" date="2020-02" db="EMBL/GenBank/DDBJ databases">
        <authorList>
            <person name="Meier V. D."/>
        </authorList>
    </citation>
    <scope>NUCLEOTIDE SEQUENCE</scope>
    <source>
        <strain evidence="5">AVDCRST_MAG69</strain>
    </source>
</reference>
<proteinExistence type="predicted"/>
<keyword evidence="1" id="KW-0328">Glycosyltransferase</keyword>
<dbReference type="InterPro" id="IPR001296">
    <property type="entry name" value="Glyco_trans_1"/>
</dbReference>
<dbReference type="GO" id="GO:0016757">
    <property type="term" value="F:glycosyltransferase activity"/>
    <property type="evidence" value="ECO:0007669"/>
    <property type="project" value="UniProtKB-KW"/>
</dbReference>
<feature type="domain" description="Glycosyl transferase family 1" evidence="3">
    <location>
        <begin position="190"/>
        <end position="343"/>
    </location>
</feature>
<dbReference type="EMBL" id="CADCVP010000254">
    <property type="protein sequence ID" value="CAA9508745.1"/>
    <property type="molecule type" value="Genomic_DNA"/>
</dbReference>
<feature type="domain" description="Glycosyltransferase subfamily 4-like N-terminal" evidence="4">
    <location>
        <begin position="16"/>
        <end position="170"/>
    </location>
</feature>
<dbReference type="SUPFAM" id="SSF53756">
    <property type="entry name" value="UDP-Glycosyltransferase/glycogen phosphorylase"/>
    <property type="match status" value="1"/>
</dbReference>
<gene>
    <name evidence="5" type="ORF">AVDCRST_MAG69-2357</name>
</gene>
<evidence type="ECO:0000259" key="3">
    <source>
        <dbReference type="Pfam" id="PF00534"/>
    </source>
</evidence>
<dbReference type="InterPro" id="IPR028098">
    <property type="entry name" value="Glyco_trans_4-like_N"/>
</dbReference>
<keyword evidence="2" id="KW-0808">Transferase</keyword>
<dbReference type="PANTHER" id="PTHR12526">
    <property type="entry name" value="GLYCOSYLTRANSFERASE"/>
    <property type="match status" value="1"/>
</dbReference>
<evidence type="ECO:0000256" key="1">
    <source>
        <dbReference type="ARBA" id="ARBA00022676"/>
    </source>
</evidence>
<organism evidence="5">
    <name type="scientific">uncultured Solirubrobacteraceae bacterium</name>
    <dbReference type="NCBI Taxonomy" id="1162706"/>
    <lineage>
        <taxon>Bacteria</taxon>
        <taxon>Bacillati</taxon>
        <taxon>Actinomycetota</taxon>
        <taxon>Thermoleophilia</taxon>
        <taxon>Solirubrobacterales</taxon>
        <taxon>Solirubrobacteraceae</taxon>
        <taxon>environmental samples</taxon>
    </lineage>
</organism>
<name>A0A6J4SXY6_9ACTN</name>
<accession>A0A6J4SXY6</accession>